<feature type="chain" id="PRO_5026954953" evidence="1">
    <location>
        <begin position="32"/>
        <end position="74"/>
    </location>
</feature>
<feature type="signal peptide" evidence="1">
    <location>
        <begin position="1"/>
        <end position="31"/>
    </location>
</feature>
<protein>
    <submittedName>
        <fullName evidence="2">Uncharacterized protein</fullName>
    </submittedName>
</protein>
<evidence type="ECO:0000313" key="2">
    <source>
        <dbReference type="EMBL" id="NEB22470.1"/>
    </source>
</evidence>
<organism evidence="2 3">
    <name type="scientific">Streptomyces coelicoflavus</name>
    <dbReference type="NCBI Taxonomy" id="285562"/>
    <lineage>
        <taxon>Bacteria</taxon>
        <taxon>Bacillati</taxon>
        <taxon>Actinomycetota</taxon>
        <taxon>Actinomycetes</taxon>
        <taxon>Kitasatosporales</taxon>
        <taxon>Streptomycetaceae</taxon>
        <taxon>Streptomyces</taxon>
    </lineage>
</organism>
<evidence type="ECO:0000313" key="3">
    <source>
        <dbReference type="Proteomes" id="UP000469545"/>
    </source>
</evidence>
<keyword evidence="1" id="KW-0732">Signal</keyword>
<dbReference type="EMBL" id="JAAGMB010000944">
    <property type="protein sequence ID" value="NEB22470.1"/>
    <property type="molecule type" value="Genomic_DNA"/>
</dbReference>
<gene>
    <name evidence="2" type="ORF">G3I46_39240</name>
</gene>
<sequence>MRSAAFQKISAVAVAVIALGLGPVTCADAFAADPGWQTPPAKGVEITFELTDEPGWQRVPGEPGWQLVVADSAG</sequence>
<dbReference type="AlphaFoldDB" id="A0A6N9V256"/>
<evidence type="ECO:0000256" key="1">
    <source>
        <dbReference type="SAM" id="SignalP"/>
    </source>
</evidence>
<comment type="caution">
    <text evidence="2">The sequence shown here is derived from an EMBL/GenBank/DDBJ whole genome shotgun (WGS) entry which is preliminary data.</text>
</comment>
<proteinExistence type="predicted"/>
<reference evidence="2 3" key="1">
    <citation type="submission" date="2020-01" db="EMBL/GenBank/DDBJ databases">
        <title>Insect and environment-associated Actinomycetes.</title>
        <authorList>
            <person name="Currrie C."/>
            <person name="Chevrette M."/>
            <person name="Carlson C."/>
            <person name="Stubbendieck R."/>
            <person name="Wendt-Pienkowski E."/>
        </authorList>
    </citation>
    <scope>NUCLEOTIDE SEQUENCE [LARGE SCALE GENOMIC DNA]</scope>
    <source>
        <strain evidence="2 3">SID14172</strain>
    </source>
</reference>
<dbReference type="Proteomes" id="UP000469545">
    <property type="component" value="Unassembled WGS sequence"/>
</dbReference>
<name>A0A6N9V256_9ACTN</name>
<accession>A0A6N9V256</accession>
<dbReference type="RefSeq" id="WP_164143618.1">
    <property type="nucleotide sequence ID" value="NZ_JAAGMB010000944.1"/>
</dbReference>
<keyword evidence="3" id="KW-1185">Reference proteome</keyword>